<dbReference type="EMBL" id="UGSJ01000001">
    <property type="protein sequence ID" value="SUA92939.1"/>
    <property type="molecule type" value="Genomic_DNA"/>
</dbReference>
<gene>
    <name evidence="3" type="primary">potD_5</name>
    <name evidence="3" type="ORF">NCTC13159_04484</name>
</gene>
<evidence type="ECO:0000256" key="2">
    <source>
        <dbReference type="SAM" id="SignalP"/>
    </source>
</evidence>
<dbReference type="GO" id="GO:0030975">
    <property type="term" value="F:thiamine binding"/>
    <property type="evidence" value="ECO:0007669"/>
    <property type="project" value="TreeGrafter"/>
</dbReference>
<proteinExistence type="predicted"/>
<reference evidence="3 4" key="1">
    <citation type="submission" date="2018-06" db="EMBL/GenBank/DDBJ databases">
        <authorList>
            <consortium name="Pathogen Informatics"/>
            <person name="Doyle S."/>
        </authorList>
    </citation>
    <scope>NUCLEOTIDE SEQUENCE [LARGE SCALE GENOMIC DNA]</scope>
    <source>
        <strain evidence="3 4">NCTC13159</strain>
    </source>
</reference>
<accession>A0AAJ4ZGE4</accession>
<feature type="signal peptide" evidence="2">
    <location>
        <begin position="1"/>
        <end position="30"/>
    </location>
</feature>
<dbReference type="GO" id="GO:0015888">
    <property type="term" value="P:thiamine transport"/>
    <property type="evidence" value="ECO:0007669"/>
    <property type="project" value="TreeGrafter"/>
</dbReference>
<dbReference type="GO" id="GO:0030288">
    <property type="term" value="C:outer membrane-bounded periplasmic space"/>
    <property type="evidence" value="ECO:0007669"/>
    <property type="project" value="TreeGrafter"/>
</dbReference>
<dbReference type="Gene3D" id="3.40.190.10">
    <property type="entry name" value="Periplasmic binding protein-like II"/>
    <property type="match status" value="2"/>
</dbReference>
<dbReference type="Proteomes" id="UP000254589">
    <property type="component" value="Unassembled WGS sequence"/>
</dbReference>
<evidence type="ECO:0000313" key="4">
    <source>
        <dbReference type="Proteomes" id="UP000254589"/>
    </source>
</evidence>
<evidence type="ECO:0000256" key="1">
    <source>
        <dbReference type="ARBA" id="ARBA00022729"/>
    </source>
</evidence>
<sequence>MKTVVPQTLRKLGRAALVTAGAGLAGLVFAATTAHADTTLYVGAYGGSFEQMLKKDIIPGFERANPGTKVVIVPGDSTTTLAKLQAQKGKAGMDVVFLDDGPMYQAIQMGFCGKLAEAPVYHDLYDIAKFKNGSAVAAGLIATGIAYNTRLFQAKGWSAPTSWKELSDPKYKGKLVMPSIKNTYGLHALLVESKLNGGSDTNIDPGFREMEKIAPNVLSFDPSPGKIAELFQADEVALAVWGNGRVQALRQQGIPVEFVYPKEGAVALGMGMCVVDKSANDALAQKFVQTILSPQTQAVLAESQGVAPSNRKTQLSMAVAARVPSPAQIDKLVRVDWDVVNAKRADWTQRWNRQIER</sequence>
<dbReference type="InterPro" id="IPR006059">
    <property type="entry name" value="SBP"/>
</dbReference>
<dbReference type="CDD" id="cd13589">
    <property type="entry name" value="PBP2_polyamine_RpCGA009"/>
    <property type="match status" value="1"/>
</dbReference>
<dbReference type="RefSeq" id="WP_039412154.1">
    <property type="nucleotide sequence ID" value="NZ_CP010310.2"/>
</dbReference>
<name>A0AAJ4ZGE4_PANPU</name>
<dbReference type="Pfam" id="PF13416">
    <property type="entry name" value="SBP_bac_8"/>
    <property type="match status" value="1"/>
</dbReference>
<dbReference type="AlphaFoldDB" id="A0AAJ4ZGE4"/>
<protein>
    <submittedName>
        <fullName evidence="3">Spermidine/putrescine-binding periplasmic protein</fullName>
    </submittedName>
</protein>
<dbReference type="SUPFAM" id="SSF53850">
    <property type="entry name" value="Periplasmic binding protein-like II"/>
    <property type="match status" value="1"/>
</dbReference>
<dbReference type="PANTHER" id="PTHR30006:SF2">
    <property type="entry name" value="ABC TRANSPORTER SUBSTRATE-BINDING PROTEIN"/>
    <property type="match status" value="1"/>
</dbReference>
<comment type="caution">
    <text evidence="3">The sequence shown here is derived from an EMBL/GenBank/DDBJ whole genome shotgun (WGS) entry which is preliminary data.</text>
</comment>
<keyword evidence="1 2" id="KW-0732">Signal</keyword>
<dbReference type="PANTHER" id="PTHR30006">
    <property type="entry name" value="THIAMINE-BINDING PERIPLASMIC PROTEIN-RELATED"/>
    <property type="match status" value="1"/>
</dbReference>
<organism evidence="3 4">
    <name type="scientific">Pandoraea pulmonicola</name>
    <dbReference type="NCBI Taxonomy" id="93221"/>
    <lineage>
        <taxon>Bacteria</taxon>
        <taxon>Pseudomonadati</taxon>
        <taxon>Pseudomonadota</taxon>
        <taxon>Betaproteobacteria</taxon>
        <taxon>Burkholderiales</taxon>
        <taxon>Burkholderiaceae</taxon>
        <taxon>Pandoraea</taxon>
    </lineage>
</organism>
<dbReference type="GO" id="GO:0030976">
    <property type="term" value="F:thiamine pyrophosphate binding"/>
    <property type="evidence" value="ECO:0007669"/>
    <property type="project" value="TreeGrafter"/>
</dbReference>
<evidence type="ECO:0000313" key="3">
    <source>
        <dbReference type="EMBL" id="SUA92939.1"/>
    </source>
</evidence>
<feature type="chain" id="PRO_5042548052" evidence="2">
    <location>
        <begin position="31"/>
        <end position="357"/>
    </location>
</feature>